<gene>
    <name evidence="2" type="ORF">AL536_01380</name>
    <name evidence="3" type="ORF">NCTC11327_03849</name>
</gene>
<dbReference type="GO" id="GO:0003677">
    <property type="term" value="F:DNA binding"/>
    <property type="evidence" value="ECO:0007669"/>
    <property type="project" value="UniProtKB-KW"/>
</dbReference>
<dbReference type="Gene3D" id="2.40.50.140">
    <property type="entry name" value="Nucleic acid-binding proteins"/>
    <property type="match status" value="1"/>
</dbReference>
<dbReference type="KEGG" id="vfl:AL536_01380"/>
<feature type="transmembrane region" description="Helical" evidence="1">
    <location>
        <begin position="71"/>
        <end position="93"/>
    </location>
</feature>
<evidence type="ECO:0000313" key="5">
    <source>
        <dbReference type="Proteomes" id="UP000254626"/>
    </source>
</evidence>
<dbReference type="AlphaFoldDB" id="A0AAX2LYA0"/>
<dbReference type="SUPFAM" id="SSF50249">
    <property type="entry name" value="Nucleic acid-binding proteins"/>
    <property type="match status" value="1"/>
</dbReference>
<dbReference type="GeneID" id="29383498"/>
<feature type="transmembrane region" description="Helical" evidence="1">
    <location>
        <begin position="159"/>
        <end position="178"/>
    </location>
</feature>
<evidence type="ECO:0000313" key="4">
    <source>
        <dbReference type="Proteomes" id="UP000057088"/>
    </source>
</evidence>
<reference evidence="2" key="2">
    <citation type="submission" date="2018-01" db="EMBL/GenBank/DDBJ databases">
        <title>FDA dAtabase for Regulatory Grade micrObial Sequences (FDA-ARGOS): Supporting development and validation of Infectious Disease Dx tests.</title>
        <authorList>
            <person name="Hoffmann M."/>
            <person name="Allard M."/>
            <person name="Evans P."/>
            <person name="Brown E."/>
            <person name="Tallon L."/>
            <person name="Sadzewicz L."/>
            <person name="Sengamalay N."/>
            <person name="Ott S."/>
            <person name="Godinez A."/>
            <person name="Nagaraj S."/>
            <person name="Vyas G."/>
            <person name="Aluvathingal J."/>
            <person name="Nadendla S."/>
            <person name="Geyer C."/>
            <person name="Sichtig H."/>
        </authorList>
    </citation>
    <scope>NUCLEOTIDE SEQUENCE</scope>
    <source>
        <strain evidence="2">ATCC 33809</strain>
    </source>
</reference>
<dbReference type="EMBL" id="CP014034">
    <property type="protein sequence ID" value="AMF92163.1"/>
    <property type="molecule type" value="Genomic_DNA"/>
</dbReference>
<keyword evidence="4" id="KW-1185">Reference proteome</keyword>
<dbReference type="InterPro" id="IPR012340">
    <property type="entry name" value="NA-bd_OB-fold"/>
</dbReference>
<keyword evidence="3" id="KW-0238">DNA-binding</keyword>
<evidence type="ECO:0000256" key="1">
    <source>
        <dbReference type="SAM" id="Phobius"/>
    </source>
</evidence>
<evidence type="ECO:0000313" key="3">
    <source>
        <dbReference type="EMBL" id="SUQ26982.1"/>
    </source>
</evidence>
<keyword evidence="1" id="KW-0472">Membrane</keyword>
<dbReference type="InterPro" id="IPR010718">
    <property type="entry name" value="DUF1294"/>
</dbReference>
<keyword evidence="1" id="KW-0812">Transmembrane</keyword>
<organism evidence="3 5">
    <name type="scientific">Vibrio fluvialis</name>
    <dbReference type="NCBI Taxonomy" id="676"/>
    <lineage>
        <taxon>Bacteria</taxon>
        <taxon>Pseudomonadati</taxon>
        <taxon>Pseudomonadota</taxon>
        <taxon>Gammaproteobacteria</taxon>
        <taxon>Vibrionales</taxon>
        <taxon>Vibrionaceae</taxon>
        <taxon>Vibrio</taxon>
    </lineage>
</organism>
<feature type="transmembrane region" description="Helical" evidence="1">
    <location>
        <begin position="128"/>
        <end position="147"/>
    </location>
</feature>
<dbReference type="EMBL" id="UHIP01000002">
    <property type="protein sequence ID" value="SUQ26982.1"/>
    <property type="molecule type" value="Genomic_DNA"/>
</dbReference>
<accession>A0AAX2LYA0</accession>
<feature type="transmembrane region" description="Helical" evidence="1">
    <location>
        <begin position="99"/>
        <end position="116"/>
    </location>
</feature>
<proteinExistence type="predicted"/>
<keyword evidence="1" id="KW-1133">Transmembrane helix</keyword>
<evidence type="ECO:0000313" key="2">
    <source>
        <dbReference type="EMBL" id="AMF92163.1"/>
    </source>
</evidence>
<dbReference type="RefSeq" id="WP_061055402.1">
    <property type="nucleotide sequence ID" value="NZ_CABLBX010000004.1"/>
</dbReference>
<dbReference type="Proteomes" id="UP000057088">
    <property type="component" value="Chromosome 1"/>
</dbReference>
<protein>
    <submittedName>
        <fullName evidence="3">Cold shock DNA-binding domain-containing protein</fullName>
    </submittedName>
    <submittedName>
        <fullName evidence="2">DUF1294 domain-containing protein</fullName>
    </submittedName>
</protein>
<dbReference type="Pfam" id="PF06961">
    <property type="entry name" value="DUF1294"/>
    <property type="match status" value="1"/>
</dbReference>
<dbReference type="Proteomes" id="UP000254626">
    <property type="component" value="Unassembled WGS sequence"/>
</dbReference>
<name>A0AAX2LYA0_VIBFL</name>
<reference evidence="4" key="1">
    <citation type="submission" date="2015-12" db="EMBL/GenBank/DDBJ databases">
        <title>FDA dAtabase for Regulatory Grade micrObial Sequences (FDA-ARGOS): Supporting development and validation of Infectious Disease Dx tests.</title>
        <authorList>
            <person name="Hoffmann M."/>
            <person name="Allard M."/>
            <person name="Evans P."/>
            <person name="Brown E."/>
            <person name="Tallon L.J."/>
            <person name="Sadzewicz L."/>
            <person name="Sengamalay N."/>
            <person name="Ott S."/>
            <person name="Godinez A."/>
            <person name="Nagaraj S."/>
            <person name="Vyas G."/>
            <person name="Aluvathingal J."/>
            <person name="Nadendla S."/>
            <person name="Geyer C."/>
            <person name="Sichtig H."/>
        </authorList>
    </citation>
    <scope>NUCLEOTIDE SEQUENCE [LARGE SCALE GENOMIC DNA]</scope>
    <source>
        <strain evidence="4">ATCC 33809</strain>
    </source>
</reference>
<reference evidence="3 5" key="3">
    <citation type="submission" date="2018-06" db="EMBL/GenBank/DDBJ databases">
        <authorList>
            <consortium name="Pathogen Informatics"/>
            <person name="Doyle S."/>
        </authorList>
    </citation>
    <scope>NUCLEOTIDE SEQUENCE [LARGE SCALE GENOMIC DNA]</scope>
    <source>
        <strain evidence="3 5">NCTC11327</strain>
    </source>
</reference>
<sequence>MAVKGRITEWYADKGYGYVTPEADALRIKFYQQDVSNSVDLKSHSGQEVRFRIVQDEEGKRRATHLDGVRAFPWSSLTAMWFFAALVGCVIYWDYPPVVGYYYLLASILVWFIYALDKRAEKRSKPRTSASAVLFLSLLGGWPGALLGQYHLNLSPRSLLFQLFMLCIVLGHIVWLIWTLTPKGITQLHFLISTISSLLLK</sequence>